<keyword evidence="2" id="KW-1185">Reference proteome</keyword>
<sequence>MLVTYSSDYLKILDYPPRCNISKDESLITKELVKQELKTTTERKVFNKDVKKVFCHFSLRENTVYIKPYQDDEREYSELLVIELYIYSSENTKKIAEMLMKVILYPVLLFFNNGEMIQLAAAHQRTNLSDDSKNVLEEIVLTEWFSLDSDFLNHLSLENLNKKDLYSLYSDYINRIHLHNAAQKKINPALFNNSESARDVLNKIQSIDDEIESLKSKIKNSGTSAAEQINLNIRIHKLKEEKEQYLTSTD</sequence>
<accession>A0AA96V8T2</accession>
<gene>
    <name evidence="1" type="ORF">MmiEs2_05180</name>
</gene>
<organism evidence="1 2">
    <name type="scientific">Methanimicrococcus stummii</name>
    <dbReference type="NCBI Taxonomy" id="3028294"/>
    <lineage>
        <taxon>Archaea</taxon>
        <taxon>Methanobacteriati</taxon>
        <taxon>Methanobacteriota</taxon>
        <taxon>Stenosarchaea group</taxon>
        <taxon>Methanomicrobia</taxon>
        <taxon>Methanosarcinales</taxon>
        <taxon>Methanosarcinaceae</taxon>
        <taxon>Methanimicrococcus</taxon>
    </lineage>
</organism>
<dbReference type="KEGG" id="mees:MmiEs2_05180"/>
<dbReference type="Pfam" id="PF14335">
    <property type="entry name" value="DUF4391"/>
    <property type="match status" value="1"/>
</dbReference>
<name>A0AA96V8T2_9EURY</name>
<evidence type="ECO:0000313" key="2">
    <source>
        <dbReference type="Proteomes" id="UP001302662"/>
    </source>
</evidence>
<evidence type="ECO:0008006" key="3">
    <source>
        <dbReference type="Google" id="ProtNLM"/>
    </source>
</evidence>
<reference evidence="1 2" key="1">
    <citation type="submission" date="2023-07" db="EMBL/GenBank/DDBJ databases">
        <title>Closed genome sequence of Methanimicrococcus sp. Es2.</title>
        <authorList>
            <person name="Protasov E."/>
            <person name="Platt K."/>
            <person name="Reeh H."/>
            <person name="Poehlein A."/>
            <person name="Daniel R."/>
            <person name="Brune A."/>
        </authorList>
    </citation>
    <scope>NUCLEOTIDE SEQUENCE [LARGE SCALE GENOMIC DNA]</scope>
    <source>
        <strain evidence="1 2">Es2</strain>
    </source>
</reference>
<dbReference type="Proteomes" id="UP001302662">
    <property type="component" value="Chromosome"/>
</dbReference>
<dbReference type="AlphaFoldDB" id="A0AA96V8T2"/>
<evidence type="ECO:0000313" key="1">
    <source>
        <dbReference type="EMBL" id="WNY28333.1"/>
    </source>
</evidence>
<dbReference type="EMBL" id="CP131062">
    <property type="protein sequence ID" value="WNY28333.1"/>
    <property type="molecule type" value="Genomic_DNA"/>
</dbReference>
<proteinExistence type="predicted"/>
<protein>
    <recommendedName>
        <fullName evidence="3">DUF4391 domain-containing protein</fullName>
    </recommendedName>
</protein>
<dbReference type="InterPro" id="IPR025503">
    <property type="entry name" value="DUF4391"/>
</dbReference>